<keyword evidence="3" id="KW-1185">Reference proteome</keyword>
<dbReference type="EMBL" id="CP038266">
    <property type="protein sequence ID" value="QBR90163.1"/>
    <property type="molecule type" value="Genomic_DNA"/>
</dbReference>
<proteinExistence type="predicted"/>
<protein>
    <submittedName>
        <fullName evidence="2">Uncharacterized protein</fullName>
    </submittedName>
</protein>
<dbReference type="RefSeq" id="WP_135069583.1">
    <property type="nucleotide sequence ID" value="NZ_CP038266.1"/>
</dbReference>
<evidence type="ECO:0000313" key="3">
    <source>
        <dbReference type="Proteomes" id="UP000295748"/>
    </source>
</evidence>
<feature type="region of interest" description="Disordered" evidence="1">
    <location>
        <begin position="487"/>
        <end position="509"/>
    </location>
</feature>
<reference evidence="2 3" key="1">
    <citation type="submission" date="2019-03" db="EMBL/GenBank/DDBJ databases">
        <authorList>
            <person name="Dong K."/>
        </authorList>
    </citation>
    <scope>NUCLEOTIDE SEQUENCE [LARGE SCALE GENOMIC DNA]</scope>
    <source>
        <strain evidence="3">dk512</strain>
    </source>
</reference>
<dbReference type="Proteomes" id="UP000295748">
    <property type="component" value="Chromosome"/>
</dbReference>
<organism evidence="2 3">
    <name type="scientific">Microbacterium wangchenii</name>
    <dbReference type="NCBI Taxonomy" id="2541726"/>
    <lineage>
        <taxon>Bacteria</taxon>
        <taxon>Bacillati</taxon>
        <taxon>Actinomycetota</taxon>
        <taxon>Actinomycetes</taxon>
        <taxon>Micrococcales</taxon>
        <taxon>Microbacteriaceae</taxon>
        <taxon>Microbacterium</taxon>
    </lineage>
</organism>
<accession>A0ABX5SYK1</accession>
<sequence length="509" mass="55972">MLADDPFWDDNGDVMGAPAIFGAPPYDDRLFRSLCTSTPRVQRFLHDASRNLFERVPDLAGLILITASEAPSHCYARYHFRTDAAQASDDPWAFGPGRSLPCPRCGVRSPAEVIGEIVTLVTAGAQEARADARIIVWNWSWSFLEPDPSAGIVAALPDGVEVMADFERGGTRMLRGVVREVDEYSLSYPGPSSRFSSTVELARDRGLPTLAKLQLSTTHELATVPSLPVLGNIYAKAEAFARSGSVGFMGCWNMGNALSLNAVAFNFFLNEGPFDSADAALKRLAMIYLPGADPARVVEAWSTLGEALNEYPFSMSFLYFSPANYALVLPLRPTPVSPAPVGASWIDQPRGDDLSASLAELPLEVVIRQLTALSAQWRIGAEQLERALADVEPAATTRAEEEVASAWVAWASFSSTRNHYRLFALKRRWHDGPLDRDAYARIVRDELRALEVALPWLGGKEMGWHAEAQSRMFDRRRVEEKIADLRGQLEAMPPPGRDIESAPPPVSEW</sequence>
<evidence type="ECO:0000313" key="2">
    <source>
        <dbReference type="EMBL" id="QBR90163.1"/>
    </source>
</evidence>
<feature type="compositionally biased region" description="Pro residues" evidence="1">
    <location>
        <begin position="492"/>
        <end position="509"/>
    </location>
</feature>
<name>A0ABX5SYK1_9MICO</name>
<gene>
    <name evidence="2" type="ORF">E4K62_16640</name>
</gene>
<evidence type="ECO:0000256" key="1">
    <source>
        <dbReference type="SAM" id="MobiDB-lite"/>
    </source>
</evidence>